<dbReference type="Gene3D" id="3.30.300.210">
    <property type="entry name" value="Nutrient germinant receptor protein C, domain 3"/>
    <property type="match status" value="1"/>
</dbReference>
<dbReference type="NCBIfam" id="TIGR02887">
    <property type="entry name" value="spore_ger_x_C"/>
    <property type="match status" value="1"/>
</dbReference>
<keyword evidence="6" id="KW-0564">Palmitate</keyword>
<evidence type="ECO:0000256" key="7">
    <source>
        <dbReference type="ARBA" id="ARBA00023288"/>
    </source>
</evidence>
<keyword evidence="4" id="KW-0732">Signal</keyword>
<dbReference type="Pfam" id="PF25198">
    <property type="entry name" value="Spore_GerAC_N"/>
    <property type="match status" value="1"/>
</dbReference>
<gene>
    <name evidence="10" type="ORF">PVN32_18445</name>
</gene>
<proteinExistence type="inferred from homology"/>
<evidence type="ECO:0000256" key="4">
    <source>
        <dbReference type="ARBA" id="ARBA00022729"/>
    </source>
</evidence>
<dbReference type="GO" id="GO:0016020">
    <property type="term" value="C:membrane"/>
    <property type="evidence" value="ECO:0007669"/>
    <property type="project" value="UniProtKB-SubCell"/>
</dbReference>
<dbReference type="PROSITE" id="PS51257">
    <property type="entry name" value="PROKAR_LIPOPROTEIN"/>
    <property type="match status" value="1"/>
</dbReference>
<comment type="subcellular location">
    <subcellularLocation>
        <location evidence="1">Membrane</location>
        <topology evidence="1">Lipid-anchor</topology>
    </subcellularLocation>
</comment>
<comment type="caution">
    <text evidence="10">The sequence shown here is derived from an EMBL/GenBank/DDBJ whole genome shotgun (WGS) entry which is preliminary data.</text>
</comment>
<evidence type="ECO:0000259" key="8">
    <source>
        <dbReference type="Pfam" id="PF05504"/>
    </source>
</evidence>
<dbReference type="InterPro" id="IPR046953">
    <property type="entry name" value="Spore_GerAC-like_C"/>
</dbReference>
<dbReference type="GO" id="GO:0009847">
    <property type="term" value="P:spore germination"/>
    <property type="evidence" value="ECO:0007669"/>
    <property type="project" value="InterPro"/>
</dbReference>
<dbReference type="PANTHER" id="PTHR35789">
    <property type="entry name" value="SPORE GERMINATION PROTEIN B3"/>
    <property type="match status" value="1"/>
</dbReference>
<evidence type="ECO:0000256" key="3">
    <source>
        <dbReference type="ARBA" id="ARBA00022544"/>
    </source>
</evidence>
<dbReference type="Proteomes" id="UP001216709">
    <property type="component" value="Unassembled WGS sequence"/>
</dbReference>
<dbReference type="InterPro" id="IPR008844">
    <property type="entry name" value="Spore_GerAC-like"/>
</dbReference>
<protein>
    <submittedName>
        <fullName evidence="10">Ger(X)C family spore germination protein</fullName>
    </submittedName>
</protein>
<comment type="similarity">
    <text evidence="2">Belongs to the GerABKC lipoprotein family.</text>
</comment>
<evidence type="ECO:0000313" key="10">
    <source>
        <dbReference type="EMBL" id="MDE1454143.1"/>
    </source>
</evidence>
<feature type="domain" description="Spore germination GerAC-like C-terminal" evidence="8">
    <location>
        <begin position="229"/>
        <end position="395"/>
    </location>
</feature>
<dbReference type="InterPro" id="IPR038501">
    <property type="entry name" value="Spore_GerAC_C_sf"/>
</dbReference>
<keyword evidence="5" id="KW-0472">Membrane</keyword>
<evidence type="ECO:0000256" key="5">
    <source>
        <dbReference type="ARBA" id="ARBA00023136"/>
    </source>
</evidence>
<dbReference type="AlphaFoldDB" id="A0AAW6KHC0"/>
<dbReference type="EMBL" id="JARAFO010000091">
    <property type="protein sequence ID" value="MDE1454143.1"/>
    <property type="molecule type" value="Genomic_DNA"/>
</dbReference>
<evidence type="ECO:0000256" key="1">
    <source>
        <dbReference type="ARBA" id="ARBA00004635"/>
    </source>
</evidence>
<accession>A0AAW6KHC0</accession>
<name>A0AAW6KHC0_9BACI</name>
<evidence type="ECO:0000313" key="11">
    <source>
        <dbReference type="Proteomes" id="UP001216709"/>
    </source>
</evidence>
<organism evidence="10 11">
    <name type="scientific">Bacillus paralicheniformis</name>
    <dbReference type="NCBI Taxonomy" id="1648923"/>
    <lineage>
        <taxon>Bacteria</taxon>
        <taxon>Bacillati</taxon>
        <taxon>Bacillota</taxon>
        <taxon>Bacilli</taxon>
        <taxon>Bacillales</taxon>
        <taxon>Bacillaceae</taxon>
        <taxon>Bacillus</taxon>
    </lineage>
</organism>
<evidence type="ECO:0000256" key="2">
    <source>
        <dbReference type="ARBA" id="ARBA00007886"/>
    </source>
</evidence>
<reference evidence="10" key="1">
    <citation type="submission" date="2022-12" db="EMBL/GenBank/DDBJ databases">
        <title>Draft Genome Sequences of Bacillus licheniformis and Bacillus paralicheniformis strains isolated from Irish skim milk powders.</title>
        <authorList>
            <person name="Lourenco A."/>
            <person name="Li F."/>
            <person name="Geraldine D."/>
            <person name="Tobin J.T."/>
            <person name="Butler F."/>
            <person name="Jordan K."/>
            <person name="Obrien T."/>
        </authorList>
    </citation>
    <scope>NUCLEOTIDE SEQUENCE</scope>
    <source>
        <strain evidence="10">3370</strain>
    </source>
</reference>
<keyword evidence="7" id="KW-0449">Lipoprotein</keyword>
<dbReference type="PANTHER" id="PTHR35789:SF1">
    <property type="entry name" value="SPORE GERMINATION PROTEIN B3"/>
    <property type="match status" value="1"/>
</dbReference>
<dbReference type="InterPro" id="IPR057336">
    <property type="entry name" value="GerAC_N"/>
</dbReference>
<dbReference type="RefSeq" id="WP_106071107.1">
    <property type="nucleotide sequence ID" value="NZ_CAOJBU010000010.1"/>
</dbReference>
<sequence length="400" mass="44866">MKLSTYKICFLFSIIILFLTGCWSSHEIEEIGLTFALGVDEGRATALEKKFIKIGGNYPKKDRITLTYQYVSPYTAGVKIAGGSSSNAKAYIHVYETGDSFQQIGTEVALRQDRPVFSSHLKVIVIAADLLRTYSLKELLDQSLRDNEIRLSTLVLVTRGRASDALELKDGSGEIPAFHLSRIIHNDFKAKKILPPITLAKLPGMMNAGTSYLLQNVIGVNGEIKYAGAVAINGKTNKLLGLLDEKDLDGIMWIKGQGIGGTIKNYDPKTKKLTALAVDHLKSEIKPVVKGNRLSFKVKIESEAHLAETWNTVDAEIDKKYLKRKEAYASQTVKQLVEQITEKMQREYKADLAGFGDEVRIQFPFLWKKLKKNWDEVFTEIPIQYDVNITMKEFGSQSRH</sequence>
<evidence type="ECO:0000256" key="6">
    <source>
        <dbReference type="ARBA" id="ARBA00023139"/>
    </source>
</evidence>
<keyword evidence="3" id="KW-0309">Germination</keyword>
<dbReference type="Pfam" id="PF05504">
    <property type="entry name" value="Spore_GerAC"/>
    <property type="match status" value="1"/>
</dbReference>
<feature type="domain" description="Spore germination protein N-terminal" evidence="9">
    <location>
        <begin position="25"/>
        <end position="202"/>
    </location>
</feature>
<evidence type="ECO:0000259" key="9">
    <source>
        <dbReference type="Pfam" id="PF25198"/>
    </source>
</evidence>